<keyword evidence="2" id="KW-0472">Membrane</keyword>
<keyword evidence="4" id="KW-1185">Reference proteome</keyword>
<evidence type="ECO:0000313" key="3">
    <source>
        <dbReference type="EMBL" id="GFR90689.1"/>
    </source>
</evidence>
<proteinExistence type="predicted"/>
<evidence type="ECO:0000256" key="1">
    <source>
        <dbReference type="SAM" id="MobiDB-lite"/>
    </source>
</evidence>
<evidence type="ECO:0000256" key="2">
    <source>
        <dbReference type="SAM" id="Phobius"/>
    </source>
</evidence>
<gene>
    <name evidence="3" type="ORF">ElyMa_004310700</name>
</gene>
<organism evidence="3 4">
    <name type="scientific">Elysia marginata</name>
    <dbReference type="NCBI Taxonomy" id="1093978"/>
    <lineage>
        <taxon>Eukaryota</taxon>
        <taxon>Metazoa</taxon>
        <taxon>Spiralia</taxon>
        <taxon>Lophotrochozoa</taxon>
        <taxon>Mollusca</taxon>
        <taxon>Gastropoda</taxon>
        <taxon>Heterobranchia</taxon>
        <taxon>Euthyneura</taxon>
        <taxon>Panpulmonata</taxon>
        <taxon>Sacoglossa</taxon>
        <taxon>Placobranchoidea</taxon>
        <taxon>Plakobranchidae</taxon>
        <taxon>Elysia</taxon>
    </lineage>
</organism>
<feature type="compositionally biased region" description="Gly residues" evidence="1">
    <location>
        <begin position="36"/>
        <end position="54"/>
    </location>
</feature>
<protein>
    <submittedName>
        <fullName evidence="3">Uncharacterized protein</fullName>
    </submittedName>
</protein>
<comment type="caution">
    <text evidence="3">The sequence shown here is derived from an EMBL/GenBank/DDBJ whole genome shotgun (WGS) entry which is preliminary data.</text>
</comment>
<sequence length="225" mass="23910">MHSMNLCGQQNIIYKKMTKPSGSRRSPLEPAESRRGGGGGRGGASGGGSSTSGGGSGCVSSVCIGTAAFLGVCVFPLFLLILCIPWHKSQDSTSPTQMEIRDPEPQINALAGNADHSSHVWNSSDSLHFSGAQEYRPTGPPSYSDVVAQEYTGPPSYSNVVAQEYTGPPSYANAVDASRAQTFGLQHSSKSDGVVLSVHSDTRYNENTEVTTCQQMEEPEMWDTK</sequence>
<accession>A0AAV4GZ44</accession>
<keyword evidence="2" id="KW-0812">Transmembrane</keyword>
<dbReference type="EMBL" id="BMAT01008679">
    <property type="protein sequence ID" value="GFR90689.1"/>
    <property type="molecule type" value="Genomic_DNA"/>
</dbReference>
<keyword evidence="2" id="KW-1133">Transmembrane helix</keyword>
<dbReference type="Proteomes" id="UP000762676">
    <property type="component" value="Unassembled WGS sequence"/>
</dbReference>
<reference evidence="3 4" key="1">
    <citation type="journal article" date="2021" name="Elife">
        <title>Chloroplast acquisition without the gene transfer in kleptoplastic sea slugs, Plakobranchus ocellatus.</title>
        <authorList>
            <person name="Maeda T."/>
            <person name="Takahashi S."/>
            <person name="Yoshida T."/>
            <person name="Shimamura S."/>
            <person name="Takaki Y."/>
            <person name="Nagai Y."/>
            <person name="Toyoda A."/>
            <person name="Suzuki Y."/>
            <person name="Arimoto A."/>
            <person name="Ishii H."/>
            <person name="Satoh N."/>
            <person name="Nishiyama T."/>
            <person name="Hasebe M."/>
            <person name="Maruyama T."/>
            <person name="Minagawa J."/>
            <person name="Obokata J."/>
            <person name="Shigenobu S."/>
        </authorList>
    </citation>
    <scope>NUCLEOTIDE SEQUENCE [LARGE SCALE GENOMIC DNA]</scope>
</reference>
<name>A0AAV4GZ44_9GAST</name>
<feature type="region of interest" description="Disordered" evidence="1">
    <location>
        <begin position="18"/>
        <end position="54"/>
    </location>
</feature>
<evidence type="ECO:0000313" key="4">
    <source>
        <dbReference type="Proteomes" id="UP000762676"/>
    </source>
</evidence>
<dbReference type="AlphaFoldDB" id="A0AAV4GZ44"/>
<feature type="transmembrane region" description="Helical" evidence="2">
    <location>
        <begin position="59"/>
        <end position="84"/>
    </location>
</feature>